<gene>
    <name evidence="1" type="ORF">PHPALM_8769</name>
</gene>
<keyword evidence="2" id="KW-1185">Reference proteome</keyword>
<sequence length="179" mass="20645">MEDTEYDLCNSKLQRIITMVNVVPLDLLSLRQFSIKNLWNRIAEATTRYGGQNVSAITNISSKQVTRSSDQGSTRECVSLSDIEEDLNKFKPIQCGEVAPEIVHVFALLYARTVVLVRDGLVRFWNTDVDGLFRVFLHFNDNESDESRTKKEWKIRPVLQTVEKTFRRGYLLEKVISLD</sequence>
<reference evidence="1 2" key="1">
    <citation type="journal article" date="2017" name="Genome Biol. Evol.">
        <title>Phytophthora megakarya and P. palmivora, closely related causal agents of cacao black pod rot, underwent increases in genome sizes and gene numbers by different mechanisms.</title>
        <authorList>
            <person name="Ali S.S."/>
            <person name="Shao J."/>
            <person name="Lary D.J."/>
            <person name="Kronmiller B."/>
            <person name="Shen D."/>
            <person name="Strem M.D."/>
            <person name="Amoako-Attah I."/>
            <person name="Akrofi A.Y."/>
            <person name="Begoude B.A."/>
            <person name="Ten Hoopen G.M."/>
            <person name="Coulibaly K."/>
            <person name="Kebe B.I."/>
            <person name="Melnick R.L."/>
            <person name="Guiltinan M.J."/>
            <person name="Tyler B.M."/>
            <person name="Meinhardt L.W."/>
            <person name="Bailey B.A."/>
        </authorList>
    </citation>
    <scope>NUCLEOTIDE SEQUENCE [LARGE SCALE GENOMIC DNA]</scope>
    <source>
        <strain evidence="2">sbr112.9</strain>
    </source>
</reference>
<protein>
    <submittedName>
        <fullName evidence="1">Uncharacterized protein</fullName>
    </submittedName>
</protein>
<evidence type="ECO:0000313" key="1">
    <source>
        <dbReference type="EMBL" id="POM74296.1"/>
    </source>
</evidence>
<proteinExistence type="predicted"/>
<accession>A0A2P4Y904</accession>
<comment type="caution">
    <text evidence="1">The sequence shown here is derived from an EMBL/GenBank/DDBJ whole genome shotgun (WGS) entry which is preliminary data.</text>
</comment>
<dbReference type="AlphaFoldDB" id="A0A2P4Y904"/>
<dbReference type="Proteomes" id="UP000237271">
    <property type="component" value="Unassembled WGS sequence"/>
</dbReference>
<evidence type="ECO:0000313" key="2">
    <source>
        <dbReference type="Proteomes" id="UP000237271"/>
    </source>
</evidence>
<dbReference type="EMBL" id="NCKW01004893">
    <property type="protein sequence ID" value="POM74296.1"/>
    <property type="molecule type" value="Genomic_DNA"/>
</dbReference>
<name>A0A2P4Y904_9STRA</name>
<organism evidence="1 2">
    <name type="scientific">Phytophthora palmivora</name>
    <dbReference type="NCBI Taxonomy" id="4796"/>
    <lineage>
        <taxon>Eukaryota</taxon>
        <taxon>Sar</taxon>
        <taxon>Stramenopiles</taxon>
        <taxon>Oomycota</taxon>
        <taxon>Peronosporomycetes</taxon>
        <taxon>Peronosporales</taxon>
        <taxon>Peronosporaceae</taxon>
        <taxon>Phytophthora</taxon>
    </lineage>
</organism>